<organism evidence="3 4">
    <name type="scientific">Tanacetum coccineum</name>
    <dbReference type="NCBI Taxonomy" id="301880"/>
    <lineage>
        <taxon>Eukaryota</taxon>
        <taxon>Viridiplantae</taxon>
        <taxon>Streptophyta</taxon>
        <taxon>Embryophyta</taxon>
        <taxon>Tracheophyta</taxon>
        <taxon>Spermatophyta</taxon>
        <taxon>Magnoliopsida</taxon>
        <taxon>eudicotyledons</taxon>
        <taxon>Gunneridae</taxon>
        <taxon>Pentapetalae</taxon>
        <taxon>asterids</taxon>
        <taxon>campanulids</taxon>
        <taxon>Asterales</taxon>
        <taxon>Asteraceae</taxon>
        <taxon>Asteroideae</taxon>
        <taxon>Anthemideae</taxon>
        <taxon>Anthemidinae</taxon>
        <taxon>Tanacetum</taxon>
    </lineage>
</organism>
<dbReference type="InterPro" id="IPR005162">
    <property type="entry name" value="Retrotrans_gag_dom"/>
</dbReference>
<keyword evidence="3" id="KW-0548">Nucleotidyltransferase</keyword>
<evidence type="ECO:0000313" key="4">
    <source>
        <dbReference type="Proteomes" id="UP001151760"/>
    </source>
</evidence>
<evidence type="ECO:0000259" key="2">
    <source>
        <dbReference type="Pfam" id="PF03732"/>
    </source>
</evidence>
<feature type="compositionally biased region" description="Basic and acidic residues" evidence="1">
    <location>
        <begin position="366"/>
        <end position="375"/>
    </location>
</feature>
<protein>
    <submittedName>
        <fullName evidence="3">Reverse transcriptase domain-containing protein</fullName>
    </submittedName>
</protein>
<proteinExistence type="predicted"/>
<reference evidence="3" key="2">
    <citation type="submission" date="2022-01" db="EMBL/GenBank/DDBJ databases">
        <authorList>
            <person name="Yamashiro T."/>
            <person name="Shiraishi A."/>
            <person name="Satake H."/>
            <person name="Nakayama K."/>
        </authorList>
    </citation>
    <scope>NUCLEOTIDE SEQUENCE</scope>
</reference>
<sequence>MHTRSQTRNLHNQQHQAPPPVVEQFNLEEPIENPAPPLAPMDDTRTMAQLLEAPTAGYEDAIIVPEITADNFELKHGLLNLVQNKQFFGHDKEDPHAHIRYFNKITSTMKFLNVPSTSVKLMLFLFSLEGAARIWLEKEPPRSIQTWDDLVSKFINKFFPPSKTTNLRNEITRFQQRFDETFYEAWDRFNDLLRACPHHGFSELHQLDTFYNALNSNDQDSLNSAAEHFHPGIFSEGAGVERMVERLYSIAKKYQSHAPTPIKVVEESCVTCGGYLIGYEGERAEPNQVLQIKVKTCKIQLNNLATSNQRLESMLGNFIKMNTASTSGTLPSNTVTNPKEDLKGITTRSGVAYKGPTIHTTSSPKVVEREPEVTKDMMPPTNNGSTEDIPPPVVPIVHHESISEPVNALVSASRPNQKASIPFPSRRNDERRREKANDQIEKFYEIFRDLSFEISFTDALMLMPKFASTLKTLIGNKEKLSEMARTPLNENCSAVILNKLPKKLGPWPNFSTLIFSFSKIEDDPTSPEVDPTYYDPDGDILLLEAILNSDPSPPPPNQGNYFPETRKDLKICEANSSVNEPPEKECEEKAALIEVLKSHKRAIAWKLSDIKGINPEFCTHKILMEEDYEPTVQHQRRVNPKIHDVIKKEVEKLLDAGLIYPISDSPWVSPVHCVPKKGGMTVVKNDENDLIPTRWSKGGGSYASTIES</sequence>
<dbReference type="EMBL" id="BQNB010018211">
    <property type="protein sequence ID" value="GJT71943.1"/>
    <property type="molecule type" value="Genomic_DNA"/>
</dbReference>
<dbReference type="Proteomes" id="UP001151760">
    <property type="component" value="Unassembled WGS sequence"/>
</dbReference>
<comment type="caution">
    <text evidence="3">The sequence shown here is derived from an EMBL/GenBank/DDBJ whole genome shotgun (WGS) entry which is preliminary data.</text>
</comment>
<keyword evidence="3" id="KW-0695">RNA-directed DNA polymerase</keyword>
<dbReference type="Gene3D" id="3.10.10.10">
    <property type="entry name" value="HIV Type 1 Reverse Transcriptase, subunit A, domain 1"/>
    <property type="match status" value="1"/>
</dbReference>
<evidence type="ECO:0000313" key="3">
    <source>
        <dbReference type="EMBL" id="GJT71943.1"/>
    </source>
</evidence>
<reference evidence="3" key="1">
    <citation type="journal article" date="2022" name="Int. J. Mol. Sci.">
        <title>Draft Genome of Tanacetum Coccineum: Genomic Comparison of Closely Related Tanacetum-Family Plants.</title>
        <authorList>
            <person name="Yamashiro T."/>
            <person name="Shiraishi A."/>
            <person name="Nakayama K."/>
            <person name="Satake H."/>
        </authorList>
    </citation>
    <scope>NUCLEOTIDE SEQUENCE</scope>
</reference>
<dbReference type="PANTHER" id="PTHR33223:SF11">
    <property type="entry name" value="ELEMENT PROTEIN, PUTATIVE-RELATED"/>
    <property type="match status" value="1"/>
</dbReference>
<dbReference type="InterPro" id="IPR043502">
    <property type="entry name" value="DNA/RNA_pol_sf"/>
</dbReference>
<keyword evidence="4" id="KW-1185">Reference proteome</keyword>
<dbReference type="GO" id="GO:0003964">
    <property type="term" value="F:RNA-directed DNA polymerase activity"/>
    <property type="evidence" value="ECO:0007669"/>
    <property type="project" value="UniProtKB-KW"/>
</dbReference>
<feature type="compositionally biased region" description="Polar residues" evidence="1">
    <location>
        <begin position="1"/>
        <end position="16"/>
    </location>
</feature>
<evidence type="ECO:0000256" key="1">
    <source>
        <dbReference type="SAM" id="MobiDB-lite"/>
    </source>
</evidence>
<dbReference type="PANTHER" id="PTHR33223">
    <property type="entry name" value="CCHC-TYPE DOMAIN-CONTAINING PROTEIN"/>
    <property type="match status" value="1"/>
</dbReference>
<gene>
    <name evidence="3" type="ORF">Tco_1031229</name>
</gene>
<feature type="region of interest" description="Disordered" evidence="1">
    <location>
        <begin position="410"/>
        <end position="433"/>
    </location>
</feature>
<feature type="region of interest" description="Disordered" evidence="1">
    <location>
        <begin position="352"/>
        <end position="389"/>
    </location>
</feature>
<feature type="domain" description="Retrotransposon gag" evidence="2">
    <location>
        <begin position="123"/>
        <end position="215"/>
    </location>
</feature>
<accession>A0ABQ5G9I1</accession>
<keyword evidence="3" id="KW-0808">Transferase</keyword>
<name>A0ABQ5G9I1_9ASTR</name>
<feature type="region of interest" description="Disordered" evidence="1">
    <location>
        <begin position="1"/>
        <end position="20"/>
    </location>
</feature>
<dbReference type="Pfam" id="PF03732">
    <property type="entry name" value="Retrotrans_gag"/>
    <property type="match status" value="1"/>
</dbReference>
<dbReference type="SUPFAM" id="SSF56672">
    <property type="entry name" value="DNA/RNA polymerases"/>
    <property type="match status" value="1"/>
</dbReference>